<dbReference type="WBParaSite" id="nRc.2.0.1.t18459-RA">
    <property type="protein sequence ID" value="nRc.2.0.1.t18459-RA"/>
    <property type="gene ID" value="nRc.2.0.1.g18459"/>
</dbReference>
<sequence>MSPVLPIHSLKSAMVDNFILGIGGTAMIWFKNLMCSMKLHIRRKKCEKFWSRSKKVDPYQRNLTWIKNTSYQGDPSSESRKKSLFKSFWARIRDSRLRVTCGPQFLKALKKGAGRTVFRPLRPIMSTALSNKLSDTVGL</sequence>
<evidence type="ECO:0000313" key="2">
    <source>
        <dbReference type="Proteomes" id="UP000887565"/>
    </source>
</evidence>
<keyword evidence="2" id="KW-1185">Reference proteome</keyword>
<dbReference type="AlphaFoldDB" id="A0A915IWK4"/>
<feature type="transmembrane region" description="Helical" evidence="1">
    <location>
        <begin position="18"/>
        <end position="35"/>
    </location>
</feature>
<evidence type="ECO:0000256" key="1">
    <source>
        <dbReference type="SAM" id="Phobius"/>
    </source>
</evidence>
<proteinExistence type="predicted"/>
<protein>
    <submittedName>
        <fullName evidence="3">Uncharacterized protein</fullName>
    </submittedName>
</protein>
<keyword evidence="1" id="KW-0812">Transmembrane</keyword>
<reference evidence="3" key="1">
    <citation type="submission" date="2022-11" db="UniProtKB">
        <authorList>
            <consortium name="WormBaseParasite"/>
        </authorList>
    </citation>
    <scope>IDENTIFICATION</scope>
</reference>
<keyword evidence="1" id="KW-1133">Transmembrane helix</keyword>
<keyword evidence="1" id="KW-0472">Membrane</keyword>
<name>A0A915IWK4_ROMCU</name>
<evidence type="ECO:0000313" key="3">
    <source>
        <dbReference type="WBParaSite" id="nRc.2.0.1.t18459-RA"/>
    </source>
</evidence>
<dbReference type="Proteomes" id="UP000887565">
    <property type="component" value="Unplaced"/>
</dbReference>
<organism evidence="2 3">
    <name type="scientific">Romanomermis culicivorax</name>
    <name type="common">Nematode worm</name>
    <dbReference type="NCBI Taxonomy" id="13658"/>
    <lineage>
        <taxon>Eukaryota</taxon>
        <taxon>Metazoa</taxon>
        <taxon>Ecdysozoa</taxon>
        <taxon>Nematoda</taxon>
        <taxon>Enoplea</taxon>
        <taxon>Dorylaimia</taxon>
        <taxon>Mermithida</taxon>
        <taxon>Mermithoidea</taxon>
        <taxon>Mermithidae</taxon>
        <taxon>Romanomermis</taxon>
    </lineage>
</organism>
<accession>A0A915IWK4</accession>